<dbReference type="GO" id="GO:0006384">
    <property type="term" value="P:transcription initiation at RNA polymerase III promoter"/>
    <property type="evidence" value="ECO:0007669"/>
    <property type="project" value="EnsemblFungi"/>
</dbReference>
<evidence type="ECO:0000256" key="6">
    <source>
        <dbReference type="PIRNR" id="PIRNR028763"/>
    </source>
</evidence>
<dbReference type="GO" id="GO:0005654">
    <property type="term" value="C:nucleoplasm"/>
    <property type="evidence" value="ECO:0007669"/>
    <property type="project" value="UniProtKB-ARBA"/>
</dbReference>
<dbReference type="STRING" id="669874.A0A1E4TVV6"/>
<evidence type="ECO:0000256" key="5">
    <source>
        <dbReference type="ARBA" id="ARBA00023242"/>
    </source>
</evidence>
<dbReference type="EMBL" id="KV454013">
    <property type="protein sequence ID" value="ODV95880.1"/>
    <property type="molecule type" value="Genomic_DNA"/>
</dbReference>
<dbReference type="FunFam" id="1.10.10.10:FF:000116">
    <property type="entry name" value="DNA-directed RNA polymerase III subunit RPC6"/>
    <property type="match status" value="1"/>
</dbReference>
<dbReference type="GO" id="GO:0006386">
    <property type="term" value="P:termination of RNA polymerase III transcription"/>
    <property type="evidence" value="ECO:0007669"/>
    <property type="project" value="EnsemblFungi"/>
</dbReference>
<evidence type="ECO:0000313" key="8">
    <source>
        <dbReference type="Proteomes" id="UP000094236"/>
    </source>
</evidence>
<protein>
    <recommendedName>
        <fullName evidence="6">DNA-directed RNA polymerase III subunit RPC6</fullName>
        <shortName evidence="6">RNA polymerase III subunit C6</shortName>
    </recommendedName>
</protein>
<keyword evidence="4 6" id="KW-0804">Transcription</keyword>
<evidence type="ECO:0000313" key="7">
    <source>
        <dbReference type="EMBL" id="ODV95880.1"/>
    </source>
</evidence>
<reference evidence="8" key="1">
    <citation type="submission" date="2016-05" db="EMBL/GenBank/DDBJ databases">
        <title>Comparative genomics of biotechnologically important yeasts.</title>
        <authorList>
            <consortium name="DOE Joint Genome Institute"/>
            <person name="Riley R."/>
            <person name="Haridas S."/>
            <person name="Wolfe K.H."/>
            <person name="Lopes M.R."/>
            <person name="Hittinger C.T."/>
            <person name="Goker M."/>
            <person name="Salamov A."/>
            <person name="Wisecaver J."/>
            <person name="Long T.M."/>
            <person name="Aerts A.L."/>
            <person name="Barry K."/>
            <person name="Choi C."/>
            <person name="Clum A."/>
            <person name="Coughlan A.Y."/>
            <person name="Deshpande S."/>
            <person name="Douglass A.P."/>
            <person name="Hanson S.J."/>
            <person name="Klenk H.-P."/>
            <person name="Labutti K."/>
            <person name="Lapidus A."/>
            <person name="Lindquist E."/>
            <person name="Lipzen A."/>
            <person name="Meier-Kolthoff J.P."/>
            <person name="Ohm R.A."/>
            <person name="Otillar R.P."/>
            <person name="Pangilinan J."/>
            <person name="Peng Y."/>
            <person name="Rokas A."/>
            <person name="Rosa C.A."/>
            <person name="Scheuner C."/>
            <person name="Sibirny A.A."/>
            <person name="Slot J.C."/>
            <person name="Stielow J.B."/>
            <person name="Sun H."/>
            <person name="Kurtzman C.P."/>
            <person name="Blackwell M."/>
            <person name="Grigoriev I.V."/>
            <person name="Jeffries T.W."/>
        </authorList>
    </citation>
    <scope>NUCLEOTIDE SEQUENCE [LARGE SCALE GENOMIC DNA]</scope>
    <source>
        <strain evidence="8">NRRL Y-2460</strain>
    </source>
</reference>
<comment type="function">
    <text evidence="6">DNA-dependent RNA polymerase catalyzes the transcription of DNA into RNA using the four ribonucleoside triphosphates as substrates. Specific peripheric component of RNA polymerase III which synthesizes small RNAs, such as 5S rRNA and tRNAs.</text>
</comment>
<dbReference type="GO" id="GO:0005739">
    <property type="term" value="C:mitochondrion"/>
    <property type="evidence" value="ECO:0007669"/>
    <property type="project" value="EnsemblFungi"/>
</dbReference>
<evidence type="ECO:0000256" key="1">
    <source>
        <dbReference type="ARBA" id="ARBA00004123"/>
    </source>
</evidence>
<dbReference type="GO" id="GO:0003899">
    <property type="term" value="F:DNA-directed RNA polymerase activity"/>
    <property type="evidence" value="ECO:0007669"/>
    <property type="project" value="EnsemblFungi"/>
</dbReference>
<keyword evidence="5 6" id="KW-0539">Nucleus</keyword>
<name>A0A1E4TVV6_PACTA</name>
<evidence type="ECO:0000256" key="4">
    <source>
        <dbReference type="ARBA" id="ARBA00023163"/>
    </source>
</evidence>
<dbReference type="SUPFAM" id="SSF46785">
    <property type="entry name" value="Winged helix' DNA-binding domain"/>
    <property type="match status" value="1"/>
</dbReference>
<gene>
    <name evidence="7" type="ORF">PACTADRAFT_49320</name>
</gene>
<dbReference type="PIRSF" id="PIRSF028763">
    <property type="entry name" value="RNA_pol_Rpc34"/>
    <property type="match status" value="1"/>
</dbReference>
<comment type="similarity">
    <text evidence="2 6">Belongs to the eukaryotic RPC34/RPC39 RNA polymerase subunit family.</text>
</comment>
<dbReference type="Proteomes" id="UP000094236">
    <property type="component" value="Unassembled WGS sequence"/>
</dbReference>
<keyword evidence="3 6" id="KW-0240">DNA-directed RNA polymerase</keyword>
<accession>A0A1E4TVV6</accession>
<dbReference type="PANTHER" id="PTHR12780">
    <property type="entry name" value="RNA POLYMERASE III DNA DIRECTED , 39KD SUBUNIT-RELATED"/>
    <property type="match status" value="1"/>
</dbReference>
<dbReference type="InterPro" id="IPR036388">
    <property type="entry name" value="WH-like_DNA-bd_sf"/>
</dbReference>
<dbReference type="InterPro" id="IPR016049">
    <property type="entry name" value="RNA_pol_Rpc34-like"/>
</dbReference>
<dbReference type="Gene3D" id="1.10.10.10">
    <property type="entry name" value="Winged helix-like DNA-binding domain superfamily/Winged helix DNA-binding domain"/>
    <property type="match status" value="1"/>
</dbReference>
<dbReference type="Pfam" id="PF05158">
    <property type="entry name" value="RNA_pol_Rpc34"/>
    <property type="match status" value="1"/>
</dbReference>
<dbReference type="OrthoDB" id="613763at2759"/>
<comment type="subcellular location">
    <subcellularLocation>
        <location evidence="1 6">Nucleus</location>
    </subcellularLocation>
</comment>
<organism evidence="7 8">
    <name type="scientific">Pachysolen tannophilus NRRL Y-2460</name>
    <dbReference type="NCBI Taxonomy" id="669874"/>
    <lineage>
        <taxon>Eukaryota</taxon>
        <taxon>Fungi</taxon>
        <taxon>Dikarya</taxon>
        <taxon>Ascomycota</taxon>
        <taxon>Saccharomycotina</taxon>
        <taxon>Pichiomycetes</taxon>
        <taxon>Pachysolenaceae</taxon>
        <taxon>Pachysolen</taxon>
    </lineage>
</organism>
<sequence length="327" mass="37119">MSSSISTRAEKLHGLMLEQKSGSIFDQKELQILAKIANPEDLMILAQELINKQLLKLVKQDGVLKFQAVKASEAEKVQKMSKDEAMIYSYIEASGREGIWTKTIKAKTNLHQHVVLRCLKGLENQSYIKSVKSVKYPTRKIYMLYHLTPSIEVTGGPWFTDSELDTEFIDSLLLVVWRYVASKSYPNAFNKNPEYNAMEKSQPPQQSFPHTYVDYPTAKDIMEFISNSGIANVELSQNDIRALCNVLVYDEKLEKLHNGFIDSYKASWQSILENGGGLENDVGQEEDSPFDLFDSYKIITPGYNENESEIPSDIKDGAIYLDSWMNG</sequence>
<proteinExistence type="inferred from homology"/>
<dbReference type="InterPro" id="IPR036390">
    <property type="entry name" value="WH_DNA-bd_sf"/>
</dbReference>
<dbReference type="GO" id="GO:0042797">
    <property type="term" value="P:tRNA transcription by RNA polymerase III"/>
    <property type="evidence" value="ECO:0007669"/>
    <property type="project" value="EnsemblFungi"/>
</dbReference>
<keyword evidence="8" id="KW-1185">Reference proteome</keyword>
<evidence type="ECO:0000256" key="2">
    <source>
        <dbReference type="ARBA" id="ARBA00011038"/>
    </source>
</evidence>
<dbReference type="AlphaFoldDB" id="A0A1E4TVV6"/>
<evidence type="ECO:0000256" key="3">
    <source>
        <dbReference type="ARBA" id="ARBA00022478"/>
    </source>
</evidence>
<dbReference type="GO" id="GO:0005666">
    <property type="term" value="C:RNA polymerase III complex"/>
    <property type="evidence" value="ECO:0007669"/>
    <property type="project" value="UniProtKB-UniRule"/>
</dbReference>
<dbReference type="InterPro" id="IPR007832">
    <property type="entry name" value="RNA_pol_Rpc34"/>
</dbReference>